<dbReference type="Proteomes" id="UP000034232">
    <property type="component" value="Unassembled WGS sequence"/>
</dbReference>
<dbReference type="PATRIC" id="fig|2209.39.peg.2826"/>
<gene>
    <name evidence="63" type="ORF">DKM28_03360</name>
    <name evidence="13" type="ORF">DU30_15425</name>
    <name evidence="9" type="ORF">DU31_11540</name>
    <name evidence="17" type="ORF">DU33_05795</name>
    <name evidence="10" type="ORF">DU34_14315</name>
    <name evidence="16" type="ORF">DU35_13860</name>
    <name evidence="19" type="ORF">DU36_09875</name>
    <name evidence="42" type="ORF">DU37_12650</name>
    <name evidence="18" type="ORF">DU38_11020</name>
    <name evidence="15" type="ORF">DU39_12900</name>
    <name evidence="7" type="ORF">DU40_12795</name>
    <name evidence="14" type="ORF">DU41_14820</name>
    <name evidence="34" type="ORF">DU42_16825</name>
    <name evidence="25" type="ORF">DU43_08555</name>
    <name evidence="38" type="ORF">DU44_14370</name>
    <name evidence="22" type="ORF">DU45_16520</name>
    <name evidence="24" type="ORF">DU46_11075</name>
    <name evidence="8" type="ORF">DU47_01350</name>
    <name evidence="39" type="ORF">DU48_14175</name>
    <name evidence="11" type="ORF">DU49_14740</name>
    <name evidence="43" type="ORF">DU50_12365</name>
    <name evidence="35" type="ORF">DU51_19885</name>
    <name evidence="12" type="ORF">DU52_06965</name>
    <name evidence="44" type="ORF">DU54_19605</name>
    <name evidence="26" type="ORF">DU55_05460</name>
    <name evidence="33" type="ORF">DU56_03725</name>
    <name evidence="29" type="ORF">DU57_12210</name>
    <name evidence="41" type="ORF">DU58_14115</name>
    <name evidence="28" type="ORF">DU59_14210</name>
    <name evidence="40" type="ORF">DU60_14680</name>
    <name evidence="27" type="ORF">DU61_11095</name>
    <name evidence="36" type="ORF">DU62_06560</name>
    <name evidence="23" type="ORF">DU63_18180</name>
    <name evidence="21" type="ORF">DU64_01950</name>
    <name evidence="37" type="ORF">DU65_15175</name>
    <name evidence="32" type="ORF">DU66_02830</name>
    <name evidence="20" type="ORF">DU67_00580</name>
    <name evidence="31" type="ORF">DU68_03905</name>
    <name evidence="30" type="ORF">DU69_04620</name>
    <name evidence="45" type="ORF">DU71_00880</name>
    <name evidence="47" type="ORF">DU72_00195</name>
    <name evidence="51" type="ORF">DU73_10060</name>
    <name evidence="49" type="ORF">DU74_17625</name>
    <name evidence="50" type="ORF">DU75_11855</name>
    <name evidence="48" type="ORF">DU76_10055</name>
    <name evidence="55" type="ORF">DU77_00600</name>
    <name evidence="54" type="ORF">DU78_12110</name>
    <name evidence="58" type="ORF">DU79_02935</name>
    <name evidence="59" type="ORF">DU80_15605</name>
    <name evidence="61" type="ORF">DU81_02435</name>
    <name evidence="56" type="ORF">DU82_01335</name>
    <name evidence="62" type="ORF">DU83_02065</name>
    <name evidence="60" type="ORF">DU84_01165</name>
    <name evidence="46" type="ORF">DU85_13050</name>
    <name evidence="53" type="ORF">DU86_12190</name>
    <name evidence="52" type="ORF">DU87_17275</name>
    <name evidence="57" type="ORF">DU88_12330</name>
    <name evidence="64" type="ORF">FQU78_12355</name>
</gene>
<dbReference type="Proteomes" id="UP000034872">
    <property type="component" value="Unassembled WGS sequence"/>
</dbReference>
<sequence length="297" mass="33460">MKWKTAIKVAVTSGLMLYLISKLDVNAIYEAFIQMDLALLSLSLPFIALMYLIKARKWQALLDCINVRIPIRRSLEIILIGTFYGALTPGRAGEVSRAFYLDAEKSRSIPTVIMDRVIDVICLLTLSVLSTALFFKDRSLIYLMILAVPLFISGIVITMNERIVSFAFKSFSQGKEYTENYMKTIREITGNKKVLLFTFSLTLGYYILNMIVYWIVIKSLSPALNNILTFSLPIIVILGNFPISISGFGVREFASVTIFQMLNENSAYGFTCPVVLYLLTSLSPALLGFLFTLRKKV</sequence>
<dbReference type="EMBL" id="JJPH01000019">
    <property type="protein sequence ID" value="KKG55537.1"/>
    <property type="molecule type" value="Genomic_DNA"/>
</dbReference>
<dbReference type="Proteomes" id="UP000034064">
    <property type="component" value="Unassembled WGS sequence"/>
</dbReference>
<dbReference type="Proteomes" id="UP000034820">
    <property type="component" value="Unassembled WGS sequence"/>
</dbReference>
<dbReference type="Proteomes" id="UP000034547">
    <property type="component" value="Unassembled WGS sequence"/>
</dbReference>
<keyword evidence="101" id="KW-1185">Reference proteome</keyword>
<evidence type="ECO:0000313" key="87">
    <source>
        <dbReference type="Proteomes" id="UP000034253"/>
    </source>
</evidence>
<evidence type="ECO:0000313" key="80">
    <source>
        <dbReference type="Proteomes" id="UP000034151"/>
    </source>
</evidence>
<dbReference type="Proteomes" id="UP000033814">
    <property type="component" value="Unassembled WGS sequence"/>
</dbReference>
<evidence type="ECO:0000313" key="113">
    <source>
        <dbReference type="Proteomes" id="UP000034872"/>
    </source>
</evidence>
<dbReference type="Proteomes" id="UP000034409">
    <property type="component" value="Unassembled WGS sequence"/>
</dbReference>
<dbReference type="Proteomes" id="UP000034142">
    <property type="component" value="Unassembled WGS sequence"/>
</dbReference>
<evidence type="ECO:0000256" key="1">
    <source>
        <dbReference type="ARBA" id="ARBA00004651"/>
    </source>
</evidence>
<evidence type="ECO:0000313" key="7">
    <source>
        <dbReference type="EMBL" id="KKF98514.1"/>
    </source>
</evidence>
<dbReference type="EMBL" id="JJPM01000007">
    <property type="protein sequence ID" value="KKG81138.1"/>
    <property type="molecule type" value="Genomic_DNA"/>
</dbReference>
<dbReference type="Proteomes" id="UP000034817">
    <property type="component" value="Unassembled WGS sequence"/>
</dbReference>
<evidence type="ECO:0000313" key="53">
    <source>
        <dbReference type="EMBL" id="KKH72553.1"/>
    </source>
</evidence>
<dbReference type="Proteomes" id="UP000034243">
    <property type="component" value="Unassembled WGS sequence"/>
</dbReference>
<evidence type="ECO:0000313" key="110">
    <source>
        <dbReference type="Proteomes" id="UP000034817"/>
    </source>
</evidence>
<dbReference type="Proteomes" id="UP000033864">
    <property type="component" value="Unassembled WGS sequence"/>
</dbReference>
<evidence type="ECO:0000313" key="31">
    <source>
        <dbReference type="EMBL" id="KKH00150.1"/>
    </source>
</evidence>
<evidence type="ECO:0000313" key="117">
    <source>
        <dbReference type="Proteomes" id="UP000034944"/>
    </source>
</evidence>
<evidence type="ECO:0000313" key="35">
    <source>
        <dbReference type="EMBL" id="KKH10773.1"/>
    </source>
</evidence>
<evidence type="ECO:0000313" key="9">
    <source>
        <dbReference type="EMBL" id="KKG06461.1"/>
    </source>
</evidence>
<dbReference type="EMBL" id="JJQE01000142">
    <property type="protein sequence ID" value="KKH25731.1"/>
    <property type="molecule type" value="Genomic_DNA"/>
</dbReference>
<dbReference type="EMBL" id="CP029709">
    <property type="protein sequence ID" value="QCR15219.1"/>
    <property type="molecule type" value="Genomic_DNA"/>
</dbReference>
<dbReference type="EMBL" id="JJRA01000120">
    <property type="protein sequence ID" value="KKI01639.1"/>
    <property type="molecule type" value="Genomic_DNA"/>
</dbReference>
<dbReference type="EMBL" id="JJPI01000144">
    <property type="protein sequence ID" value="KKG49955.1"/>
    <property type="molecule type" value="Genomic_DNA"/>
</dbReference>
<evidence type="ECO:0000313" key="114">
    <source>
        <dbReference type="Proteomes" id="UP000034921"/>
    </source>
</evidence>
<evidence type="ECO:0000313" key="13">
    <source>
        <dbReference type="EMBL" id="KKG37006.1"/>
    </source>
</evidence>
<evidence type="ECO:0000313" key="22">
    <source>
        <dbReference type="EMBL" id="KKG63612.1"/>
    </source>
</evidence>
<dbReference type="EMBL" id="JJQZ01000046">
    <property type="protein sequence ID" value="KKH97916.1"/>
    <property type="molecule type" value="Genomic_DNA"/>
</dbReference>
<feature type="transmembrane region" description="Helical" evidence="6">
    <location>
        <begin position="270"/>
        <end position="291"/>
    </location>
</feature>
<dbReference type="EMBL" id="JJQG01000094">
    <property type="protein sequence ID" value="KKH38164.1"/>
    <property type="molecule type" value="Genomic_DNA"/>
</dbReference>
<dbReference type="EMBL" id="JJOU01000066">
    <property type="protein sequence ID" value="KKG16465.1"/>
    <property type="molecule type" value="Genomic_DNA"/>
</dbReference>
<dbReference type="Proteomes" id="UP000033878">
    <property type="component" value="Unassembled WGS sequence"/>
</dbReference>
<evidence type="ECO:0000313" key="56">
    <source>
        <dbReference type="EMBL" id="KKH81655.1"/>
    </source>
</evidence>
<dbReference type="EMBL" id="JJPO01000157">
    <property type="protein sequence ID" value="KKG69090.1"/>
    <property type="molecule type" value="Genomic_DNA"/>
</dbReference>
<evidence type="ECO:0000313" key="23">
    <source>
        <dbReference type="EMBL" id="KKG69090.1"/>
    </source>
</evidence>
<evidence type="ECO:0000313" key="108">
    <source>
        <dbReference type="Proteomes" id="UP000034733"/>
    </source>
</evidence>
<dbReference type="EMBL" id="JJQW01000057">
    <property type="protein sequence ID" value="KKH88585.1"/>
    <property type="molecule type" value="Genomic_DNA"/>
</dbReference>
<evidence type="ECO:0000313" key="85">
    <source>
        <dbReference type="Proteomes" id="UP000034232"/>
    </source>
</evidence>
<dbReference type="PANTHER" id="PTHR40277:SF1">
    <property type="entry name" value="BLL5419 PROTEIN"/>
    <property type="match status" value="1"/>
</dbReference>
<dbReference type="GeneID" id="24852179"/>
<dbReference type="EMBL" id="JJQA01000011">
    <property type="protein sequence ID" value="KKH20555.1"/>
    <property type="molecule type" value="Genomic_DNA"/>
</dbReference>
<dbReference type="Proteomes" id="UP000034298">
    <property type="component" value="Unassembled WGS sequence"/>
</dbReference>
<dbReference type="EMBL" id="JJPX01000152">
    <property type="protein sequence ID" value="KKH06355.1"/>
    <property type="molecule type" value="Genomic_DNA"/>
</dbReference>
<feature type="transmembrane region" description="Helical" evidence="6">
    <location>
        <begin position="37"/>
        <end position="53"/>
    </location>
</feature>
<evidence type="ECO:0000313" key="8">
    <source>
        <dbReference type="EMBL" id="KKG06405.1"/>
    </source>
</evidence>
<evidence type="ECO:0000313" key="62">
    <source>
        <dbReference type="EMBL" id="KKI02373.1"/>
    </source>
</evidence>
<feature type="transmembrane region" description="Helical" evidence="6">
    <location>
        <begin position="227"/>
        <end position="250"/>
    </location>
</feature>
<name>A0A0F8GM73_METMZ</name>
<evidence type="ECO:0000313" key="40">
    <source>
        <dbReference type="EMBL" id="KKH25731.1"/>
    </source>
</evidence>
<evidence type="ECO:0000313" key="15">
    <source>
        <dbReference type="EMBL" id="KKG42410.1"/>
    </source>
</evidence>
<dbReference type="EMBL" id="JJPK01000034">
    <property type="protein sequence ID" value="KKG63612.1"/>
    <property type="molecule type" value="Genomic_DNA"/>
</dbReference>
<dbReference type="Proteomes" id="UP000034338">
    <property type="component" value="Unassembled WGS sequence"/>
</dbReference>
<evidence type="ECO:0000313" key="79">
    <source>
        <dbReference type="Proteomes" id="UP000034142"/>
    </source>
</evidence>
<feature type="transmembrane region" description="Helical" evidence="6">
    <location>
        <begin position="141"/>
        <end position="159"/>
    </location>
</feature>
<dbReference type="EMBL" id="JJPL01000107">
    <property type="protein sequence ID" value="KKG62767.1"/>
    <property type="molecule type" value="Genomic_DNA"/>
</dbReference>
<dbReference type="EMBL" id="JJPB01000060">
    <property type="protein sequence ID" value="KKG32569.1"/>
    <property type="molecule type" value="Genomic_DNA"/>
</dbReference>
<evidence type="ECO:0000313" key="16">
    <source>
        <dbReference type="EMBL" id="KKG45226.1"/>
    </source>
</evidence>
<evidence type="ECO:0000313" key="88">
    <source>
        <dbReference type="Proteomes" id="UP000034259"/>
    </source>
</evidence>
<dbReference type="Proteomes" id="UP000034925">
    <property type="component" value="Unassembled WGS sequence"/>
</dbReference>
<keyword evidence="4 6" id="KW-1133">Transmembrane helix</keyword>
<evidence type="ECO:0000313" key="77">
    <source>
        <dbReference type="Proteomes" id="UP000034064"/>
    </source>
</evidence>
<dbReference type="EMBL" id="JJPC01000032">
    <property type="protein sequence ID" value="KKG37006.1"/>
    <property type="molecule type" value="Genomic_DNA"/>
</dbReference>
<evidence type="ECO:0000313" key="30">
    <source>
        <dbReference type="EMBL" id="KKG92416.1"/>
    </source>
</evidence>
<evidence type="ECO:0000313" key="107">
    <source>
        <dbReference type="Proteomes" id="UP000034692"/>
    </source>
</evidence>
<evidence type="ECO:0000256" key="4">
    <source>
        <dbReference type="ARBA" id="ARBA00022989"/>
    </source>
</evidence>
<dbReference type="EMBL" id="JJQT01000190">
    <property type="protein sequence ID" value="KKH74877.1"/>
    <property type="molecule type" value="Genomic_DNA"/>
</dbReference>
<evidence type="ECO:0000313" key="103">
    <source>
        <dbReference type="Proteomes" id="UP000034657"/>
    </source>
</evidence>
<evidence type="ECO:0000313" key="32">
    <source>
        <dbReference type="EMBL" id="KKH00485.1"/>
    </source>
</evidence>
<evidence type="ECO:0000313" key="58">
    <source>
        <dbReference type="EMBL" id="KKH89969.1"/>
    </source>
</evidence>
<dbReference type="EMBL" id="JJQX01000212">
    <property type="protein sequence ID" value="KKH89969.1"/>
    <property type="molecule type" value="Genomic_DNA"/>
</dbReference>
<dbReference type="EMBL" id="JJQU01000011">
    <property type="protein sequence ID" value="KKH90875.1"/>
    <property type="molecule type" value="Genomic_DNA"/>
</dbReference>
<dbReference type="Proteomes" id="UP000034950">
    <property type="component" value="Unassembled WGS sequence"/>
</dbReference>
<evidence type="ECO:0000256" key="2">
    <source>
        <dbReference type="ARBA" id="ARBA00022475"/>
    </source>
</evidence>
<accession>A0A0F8GM73</accession>
<evidence type="ECO:0000313" key="36">
    <source>
        <dbReference type="EMBL" id="KKH12713.1"/>
    </source>
</evidence>
<evidence type="ECO:0000313" key="29">
    <source>
        <dbReference type="EMBL" id="KKG89518.1"/>
    </source>
</evidence>
<evidence type="ECO:0000313" key="65">
    <source>
        <dbReference type="Proteomes" id="UP000033814"/>
    </source>
</evidence>
<evidence type="ECO:0000313" key="90">
    <source>
        <dbReference type="Proteomes" id="UP000034298"/>
    </source>
</evidence>
<evidence type="ECO:0000313" key="60">
    <source>
        <dbReference type="EMBL" id="KKH97916.1"/>
    </source>
</evidence>
<dbReference type="EMBL" id="JJPS01000152">
    <property type="protein sequence ID" value="KKG88142.1"/>
    <property type="molecule type" value="Genomic_DNA"/>
</dbReference>
<evidence type="ECO:0000313" key="19">
    <source>
        <dbReference type="EMBL" id="KKG55537.1"/>
    </source>
</evidence>
<evidence type="ECO:0000313" key="46">
    <source>
        <dbReference type="EMBL" id="KKH49940.1"/>
    </source>
</evidence>
<dbReference type="EMBL" id="JJQN01000120">
    <property type="protein sequence ID" value="KKH58293.1"/>
    <property type="molecule type" value="Genomic_DNA"/>
</dbReference>
<proteinExistence type="predicted"/>
<evidence type="ECO:0000313" key="94">
    <source>
        <dbReference type="Proteomes" id="UP000034409"/>
    </source>
</evidence>
<evidence type="ECO:0000313" key="84">
    <source>
        <dbReference type="Proteomes" id="UP000034227"/>
    </source>
</evidence>
<dbReference type="EMBL" id="JJPT01000054">
    <property type="protein sequence ID" value="KKG92416.1"/>
    <property type="molecule type" value="Genomic_DNA"/>
</dbReference>
<evidence type="ECO:0000313" key="95">
    <source>
        <dbReference type="Proteomes" id="UP000034424"/>
    </source>
</evidence>
<dbReference type="Proteomes" id="UP000034259">
    <property type="component" value="Unassembled WGS sequence"/>
</dbReference>
<dbReference type="Proteomes" id="UP000034566">
    <property type="component" value="Unassembled WGS sequence"/>
</dbReference>
<evidence type="ECO:0000313" key="120">
    <source>
        <dbReference type="Proteomes" id="UP000467371"/>
    </source>
</evidence>
<evidence type="ECO:0000313" key="78">
    <source>
        <dbReference type="Proteomes" id="UP000034074"/>
    </source>
</evidence>
<comment type="subcellular location">
    <subcellularLocation>
        <location evidence="1">Cell membrane</location>
        <topology evidence="1">Multi-pass membrane protein</topology>
    </subcellularLocation>
</comment>
<evidence type="ECO:0000313" key="97">
    <source>
        <dbReference type="Proteomes" id="UP000034468"/>
    </source>
</evidence>
<dbReference type="EMBL" id="JJPU01000044">
    <property type="protein sequence ID" value="KKH00485.1"/>
    <property type="molecule type" value="Genomic_DNA"/>
</dbReference>
<evidence type="ECO:0000313" key="93">
    <source>
        <dbReference type="Proteomes" id="UP000034399"/>
    </source>
</evidence>
<dbReference type="Proteomes" id="UP000034578">
    <property type="component" value="Unassembled WGS sequence"/>
</dbReference>
<dbReference type="NCBIfam" id="TIGR00374">
    <property type="entry name" value="flippase-like domain"/>
    <property type="match status" value="1"/>
</dbReference>
<dbReference type="EMBL" id="JJQD01000108">
    <property type="protein sequence ID" value="KKH27859.1"/>
    <property type="molecule type" value="Genomic_DNA"/>
</dbReference>
<dbReference type="Proteomes" id="UP000034468">
    <property type="component" value="Unassembled WGS sequence"/>
</dbReference>
<dbReference type="Proteomes" id="UP000034657">
    <property type="component" value="Unassembled WGS sequence"/>
</dbReference>
<dbReference type="EMBL" id="JJQP01000218">
    <property type="protein sequence ID" value="KKH63535.1"/>
    <property type="molecule type" value="Genomic_DNA"/>
</dbReference>
<evidence type="ECO:0000313" key="74">
    <source>
        <dbReference type="Proteomes" id="UP000034021"/>
    </source>
</evidence>
<evidence type="ECO:0000313" key="82">
    <source>
        <dbReference type="Proteomes" id="UP000034188"/>
    </source>
</evidence>
<evidence type="ECO:0000313" key="28">
    <source>
        <dbReference type="EMBL" id="KKG88142.1"/>
    </source>
</evidence>
<dbReference type="Proteomes" id="UP000034597">
    <property type="component" value="Unassembled WGS sequence"/>
</dbReference>
<evidence type="ECO:0000313" key="26">
    <source>
        <dbReference type="EMBL" id="KKG82090.1"/>
    </source>
</evidence>
<evidence type="ECO:0000313" key="37">
    <source>
        <dbReference type="EMBL" id="KKH18661.1"/>
    </source>
</evidence>
<evidence type="ECO:0000256" key="5">
    <source>
        <dbReference type="ARBA" id="ARBA00023136"/>
    </source>
</evidence>
<evidence type="ECO:0000313" key="10">
    <source>
        <dbReference type="EMBL" id="KKG16465.1"/>
    </source>
</evidence>
<dbReference type="EMBL" id="JJQQ01000026">
    <property type="protein sequence ID" value="KKH69519.1"/>
    <property type="molecule type" value="Genomic_DNA"/>
</dbReference>
<evidence type="ECO:0000313" key="68">
    <source>
        <dbReference type="Proteomes" id="UP000033878"/>
    </source>
</evidence>
<evidence type="ECO:0000313" key="45">
    <source>
        <dbReference type="EMBL" id="KKH42811.1"/>
    </source>
</evidence>
<dbReference type="EMBL" id="JJPA01000110">
    <property type="protein sequence ID" value="KKG33416.1"/>
    <property type="molecule type" value="Genomic_DNA"/>
</dbReference>
<dbReference type="EMBL" id="JJQC01000126">
    <property type="protein sequence ID" value="KKH18661.1"/>
    <property type="molecule type" value="Genomic_DNA"/>
</dbReference>
<dbReference type="EMBL" id="JJQB01000009">
    <property type="protein sequence ID" value="KKH23586.1"/>
    <property type="molecule type" value="Genomic_DNA"/>
</dbReference>
<dbReference type="Proteomes" id="UP000034944">
    <property type="component" value="Unassembled WGS sequence"/>
</dbReference>
<evidence type="ECO:0000313" key="33">
    <source>
        <dbReference type="EMBL" id="KKH01024.1"/>
    </source>
</evidence>
<dbReference type="OrthoDB" id="15513at2157"/>
<dbReference type="Proteomes" id="UP000033933">
    <property type="component" value="Unassembled WGS sequence"/>
</dbReference>
<dbReference type="RefSeq" id="WP_048036733.1">
    <property type="nucleotide sequence ID" value="NZ_AP019780.1"/>
</dbReference>
<dbReference type="EMBL" id="JJPR01000026">
    <property type="protein sequence ID" value="KKG89518.1"/>
    <property type="molecule type" value="Genomic_DNA"/>
</dbReference>
<evidence type="ECO:0000313" key="92">
    <source>
        <dbReference type="Proteomes" id="UP000034387"/>
    </source>
</evidence>
<dbReference type="Proteomes" id="UP000034188">
    <property type="component" value="Unassembled WGS sequence"/>
</dbReference>
<evidence type="ECO:0000313" key="25">
    <source>
        <dbReference type="EMBL" id="KKG81138.1"/>
    </source>
</evidence>
<feature type="transmembrane region" description="Helical" evidence="6">
    <location>
        <begin position="117"/>
        <end position="135"/>
    </location>
</feature>
<dbReference type="EMBL" id="JJPZ01000042">
    <property type="protein sequence ID" value="KKH12713.1"/>
    <property type="molecule type" value="Genomic_DNA"/>
</dbReference>
<dbReference type="EMBL" id="JJQO01000293">
    <property type="protein sequence ID" value="KKH60569.1"/>
    <property type="molecule type" value="Genomic_DNA"/>
</dbReference>
<evidence type="ECO:0000313" key="47">
    <source>
        <dbReference type="EMBL" id="KKH49989.1"/>
    </source>
</evidence>
<evidence type="ECO:0000256" key="3">
    <source>
        <dbReference type="ARBA" id="ARBA00022692"/>
    </source>
</evidence>
<evidence type="ECO:0000313" key="119">
    <source>
        <dbReference type="Proteomes" id="UP000300067"/>
    </source>
</evidence>
<dbReference type="Proteomes" id="UP000034758">
    <property type="component" value="Unassembled WGS sequence"/>
</dbReference>
<dbReference type="EMBL" id="JJPN01000065">
    <property type="protein sequence ID" value="KKG72731.1"/>
    <property type="molecule type" value="Genomic_DNA"/>
</dbReference>
<dbReference type="Proteomes" id="UP000034937">
    <property type="component" value="Unassembled WGS sequence"/>
</dbReference>
<evidence type="ECO:0000313" key="86">
    <source>
        <dbReference type="Proteomes" id="UP000034243"/>
    </source>
</evidence>
<dbReference type="Proteomes" id="UP000034667">
    <property type="component" value="Unassembled WGS sequence"/>
</dbReference>
<evidence type="ECO:0000313" key="51">
    <source>
        <dbReference type="EMBL" id="KKH63535.1"/>
    </source>
</evidence>
<dbReference type="EMBL" id="JJPE01000154">
    <property type="protein sequence ID" value="KKG40163.1"/>
    <property type="molecule type" value="Genomic_DNA"/>
</dbReference>
<evidence type="ECO:0000313" key="12">
    <source>
        <dbReference type="EMBL" id="KKG33416.1"/>
    </source>
</evidence>
<evidence type="ECO:0000313" key="59">
    <source>
        <dbReference type="EMBL" id="KKH90875.1"/>
    </source>
</evidence>
<dbReference type="EMBL" id="JJPV01000058">
    <property type="protein sequence ID" value="KKH00150.1"/>
    <property type="molecule type" value="Genomic_DNA"/>
</dbReference>
<dbReference type="Proteomes" id="UP000034279">
    <property type="component" value="Unassembled WGS sequence"/>
</dbReference>
<keyword evidence="3 6" id="KW-0812">Transmembrane</keyword>
<dbReference type="EMBL" id="JJQS01000050">
    <property type="protein sequence ID" value="KKH76448.1"/>
    <property type="molecule type" value="Genomic_DNA"/>
</dbReference>
<dbReference type="Proteomes" id="UP000467371">
    <property type="component" value="Chromosome"/>
</dbReference>
<evidence type="ECO:0000313" key="39">
    <source>
        <dbReference type="EMBL" id="KKH23586.1"/>
    </source>
</evidence>
<evidence type="ECO:0000313" key="38">
    <source>
        <dbReference type="EMBL" id="KKH20555.1"/>
    </source>
</evidence>
<evidence type="ECO:0000313" key="98">
    <source>
        <dbReference type="Proteomes" id="UP000034547"/>
    </source>
</evidence>
<evidence type="ECO:0000313" key="49">
    <source>
        <dbReference type="EMBL" id="KKH58293.1"/>
    </source>
</evidence>
<dbReference type="EMBL" id="JJQV01000108">
    <property type="protein sequence ID" value="KKH81655.1"/>
    <property type="molecule type" value="Genomic_DNA"/>
</dbReference>
<evidence type="ECO:0000313" key="75">
    <source>
        <dbReference type="Proteomes" id="UP000034040"/>
    </source>
</evidence>
<evidence type="ECO:0000313" key="17">
    <source>
        <dbReference type="EMBL" id="KKG49955.1"/>
    </source>
</evidence>
<evidence type="ECO:0000313" key="69">
    <source>
        <dbReference type="Proteomes" id="UP000033885"/>
    </source>
</evidence>
<evidence type="ECO:0000313" key="52">
    <source>
        <dbReference type="EMBL" id="KKH69519.1"/>
    </source>
</evidence>
<evidence type="ECO:0000313" key="50">
    <source>
        <dbReference type="EMBL" id="KKH60569.1"/>
    </source>
</evidence>
<evidence type="ECO:0000313" key="42">
    <source>
        <dbReference type="EMBL" id="KKH33284.1"/>
    </source>
</evidence>
<dbReference type="EMBL" id="JJPQ01000026">
    <property type="protein sequence ID" value="KKG85091.1"/>
    <property type="molecule type" value="Genomic_DNA"/>
</dbReference>
<dbReference type="Proteomes" id="UP000034195">
    <property type="component" value="Unassembled WGS sequence"/>
</dbReference>
<keyword evidence="2" id="KW-1003">Cell membrane</keyword>
<dbReference type="EMBL" id="JJQF01000034">
    <property type="protein sequence ID" value="KKH33284.1"/>
    <property type="molecule type" value="Genomic_DNA"/>
</dbReference>
<dbReference type="EMBL" id="JJPP01000037">
    <property type="protein sequence ID" value="KKG82090.1"/>
    <property type="molecule type" value="Genomic_DNA"/>
</dbReference>
<evidence type="ECO:0000313" key="64">
    <source>
        <dbReference type="EMBL" id="QIB91722.1"/>
    </source>
</evidence>
<dbReference type="Proteomes" id="UP000034152">
    <property type="component" value="Unassembled WGS sequence"/>
</dbReference>
<evidence type="ECO:0000313" key="81">
    <source>
        <dbReference type="Proteomes" id="UP000034152"/>
    </source>
</evidence>
<reference evidence="65 66" key="1">
    <citation type="journal article" date="2015" name="ISME J.">
        <title>Genomic and phenotypic differentiation among Methanosarcina mazei populations from Columbia River sediment.</title>
        <authorList>
            <person name="Youngblut N.D."/>
            <person name="Wirth J.S."/>
            <person name="Henriksen J.R."/>
            <person name="Smith M."/>
            <person name="Simon H."/>
            <person name="Metcalf W.W."/>
            <person name="Whitaker R.J."/>
        </authorList>
    </citation>
    <scope>NUCLEOTIDE SEQUENCE [LARGE SCALE GENOMIC DNA]</scope>
    <source>
        <strain evidence="38 77">1.F.A.1A.3</strain>
        <strain evidence="39 108">1.F.A.1B.3</strain>
        <strain evidence="37 72">1.F.A.1B.4</strain>
        <strain evidence="41 84">1.F.A.2.8</strain>
        <strain evidence="40 114">1.F.M.0.5</strain>
        <strain evidence="42 91">1.H.A.0.1</strain>
        <strain evidence="44 109">1.H.A.1A.1</strain>
        <strain evidence="43 74">1.H.A.1A.3</strain>
        <strain evidence="45 106">1.H.A.1A.4</strain>
        <strain evidence="46 67">1.H.A.1A.6</strain>
        <strain evidence="47 88">1.H.A.2.1</strain>
        <strain evidence="48 85">1.H.A.2.3</strain>
        <strain evidence="49 96">1.H.A.2.6</strain>
        <strain evidence="50 107">1.H.A.2.7</strain>
        <strain evidence="51">1.H.A.2.8</strain>
        <strain evidence="52 71">1.H.M.0.1</strain>
        <strain evidence="53 115">1.H.M.1A.1</strain>
        <strain evidence="55 75">1.H.M.1A.2</strain>
        <strain evidence="54 112">1.H.M.1A.3</strain>
        <strain evidence="59 81">1.H.M.2.1</strain>
        <strain evidence="56 65">1.H.M.2.2</strain>
        <strain evidence="57 116">1.H.M.2.3</strain>
        <strain evidence="58 105">1.H.M.2.4</strain>
        <strain evidence="60 113">1.H.T.2.1</strain>
        <strain evidence="61 69">1.H.T.2.3</strain>
        <strain evidence="62 98">1.H.T.2.5</strain>
        <strain evidence="9 79">2.F.A.2.3</strain>
        <strain evidence="8 101">2.F.A.2.4</strain>
        <strain evidence="7 102">2.F.T.0.2</strain>
        <strain evidence="10 76">2.F.T.2.6</strain>
        <strain evidence="12 93">3.F.A.1A.1</strain>
        <strain evidence="11 68">3.F.A.1A.3</strain>
        <strain evidence="13 90">3.F.A.1B.1</strain>
        <strain evidence="16 100">3.F.A.2.12</strain>
        <strain evidence="14 104">3.F.A.2.3</strain>
        <strain evidence="15 80">3.F.A.2.5</strain>
        <strain evidence="18 83">3.F.A.2.6</strain>
        <strain evidence="19 86">3.F.A.2.7</strain>
        <strain evidence="17 82">3.F.T.1A.1</strain>
        <strain evidence="21 89">3.F.T.1A.2</strain>
        <strain evidence="22 99">3.F.T.1A.4</strain>
        <strain evidence="20 95">3.F.T.2.1</strain>
        <strain evidence="25">3.H.A.1A.1</strain>
        <strain evidence="24 78">3.H.A.1A.2</strain>
        <strain evidence="23 73">3.H.A.2.1</strain>
        <strain evidence="26 110">3.H.A.2.4</strain>
        <strain evidence="27 70">3.H.A.2.5</strain>
        <strain evidence="29 118">3.H.A.2.6</strain>
        <strain evidence="28 94">3.H.A.2.8</strain>
        <strain evidence="30 103">3.H.M.1A.1</strain>
        <strain evidence="32 97">3.H.M.1B.1</strain>
        <strain evidence="31 66">3.H.M.1B.2</strain>
        <strain evidence="33 87">3.H.M.1B.5</strain>
        <strain evidence="34 92">3.H.M.2.7</strain>
        <strain evidence="35 111">3.H.T.1A.1</strain>
        <strain evidence="36 117">3.H.T.1A.2</strain>
    </source>
</reference>
<dbReference type="EMBL" id="JJOR01000053">
    <property type="protein sequence ID" value="KKG06461.1"/>
    <property type="molecule type" value="Genomic_DNA"/>
</dbReference>
<dbReference type="InterPro" id="IPR022791">
    <property type="entry name" value="L-PG_synthase/AglD"/>
</dbReference>
<dbReference type="Proteomes" id="UP000034692">
    <property type="component" value="Unassembled WGS sequence"/>
</dbReference>
<dbReference type="Proteomes" id="UP000033987">
    <property type="component" value="Unassembled WGS sequence"/>
</dbReference>
<dbReference type="EMBL" id="JJRB01000103">
    <property type="protein sequence ID" value="KKI02373.1"/>
    <property type="molecule type" value="Genomic_DNA"/>
</dbReference>
<dbReference type="EMBL" id="JJPW01000052">
    <property type="protein sequence ID" value="KKH01024.1"/>
    <property type="molecule type" value="Genomic_DNA"/>
</dbReference>
<dbReference type="EMBL" id="CP042908">
    <property type="protein sequence ID" value="QIB91722.1"/>
    <property type="molecule type" value="Genomic_DNA"/>
</dbReference>
<dbReference type="Proteomes" id="UP000034253">
    <property type="component" value="Unassembled WGS sequence"/>
</dbReference>
<evidence type="ECO:0000313" key="96">
    <source>
        <dbReference type="Proteomes" id="UP000034450"/>
    </source>
</evidence>
<evidence type="ECO:0000313" key="43">
    <source>
        <dbReference type="EMBL" id="KKH35151.1"/>
    </source>
</evidence>
<reference evidence="63 119" key="2">
    <citation type="submission" date="2018-05" db="EMBL/GenBank/DDBJ databases">
        <title>Methanosarcina gilichinskyana sp. nov., a novel methanogenic archaeon isolated from Holocene permafrost, North East Russia.</title>
        <authorList>
            <person name="Oshurkova V."/>
            <person name="Meer M."/>
            <person name="Bochkareva O."/>
            <person name="Shcherbakova V."/>
        </authorList>
    </citation>
    <scope>NUCLEOTIDE SEQUENCE [LARGE SCALE GENOMIC DNA]</scope>
    <source>
        <strain evidence="63 119">JL01</strain>
    </source>
</reference>
<organism evidence="14 104">
    <name type="scientific">Methanosarcina mazei</name>
    <name type="common">Methanosarcina frisia</name>
    <dbReference type="NCBI Taxonomy" id="2209"/>
    <lineage>
        <taxon>Archaea</taxon>
        <taxon>Methanobacteriati</taxon>
        <taxon>Methanobacteriota</taxon>
        <taxon>Stenosarchaea group</taxon>
        <taxon>Methanomicrobia</taxon>
        <taxon>Methanosarcinales</taxon>
        <taxon>Methanosarcinaceae</taxon>
        <taxon>Methanosarcina</taxon>
    </lineage>
</organism>
<evidence type="ECO:0000313" key="100">
    <source>
        <dbReference type="Proteomes" id="UP000034577"/>
    </source>
</evidence>
<evidence type="ECO:0000313" key="11">
    <source>
        <dbReference type="EMBL" id="KKG32569.1"/>
    </source>
</evidence>
<dbReference type="Proteomes" id="UP000034577">
    <property type="component" value="Unassembled WGS sequence"/>
</dbReference>
<evidence type="ECO:0000313" key="115">
    <source>
        <dbReference type="Proteomes" id="UP000034925"/>
    </source>
</evidence>
<dbReference type="PANTHER" id="PTHR40277">
    <property type="entry name" value="BLL5419 PROTEIN"/>
    <property type="match status" value="1"/>
</dbReference>
<evidence type="ECO:0000313" key="18">
    <source>
        <dbReference type="EMBL" id="KKG54776.1"/>
    </source>
</evidence>
<evidence type="ECO:0000313" key="34">
    <source>
        <dbReference type="EMBL" id="KKH06355.1"/>
    </source>
</evidence>
<dbReference type="Proteomes" id="UP000033835">
    <property type="component" value="Unassembled WGS sequence"/>
</dbReference>
<dbReference type="Proteomes" id="UP000034399">
    <property type="component" value="Unassembled WGS sequence"/>
</dbReference>
<dbReference type="Proteomes" id="UP000034424">
    <property type="component" value="Unassembled WGS sequence"/>
</dbReference>
<dbReference type="EMBL" id="JJPY01000032">
    <property type="protein sequence ID" value="KKH10773.1"/>
    <property type="molecule type" value="Genomic_DNA"/>
</dbReference>
<protein>
    <submittedName>
        <fullName evidence="64">Flippase-like domain-containing protein</fullName>
    </submittedName>
    <submittedName>
        <fullName evidence="63">TIGR00374 family protein</fullName>
    </submittedName>
</protein>
<dbReference type="EMBL" id="JJQR01000131">
    <property type="protein sequence ID" value="KKH72553.1"/>
    <property type="molecule type" value="Genomic_DNA"/>
</dbReference>
<evidence type="ECO:0000313" key="73">
    <source>
        <dbReference type="Proteomes" id="UP000034001"/>
    </source>
</evidence>
<dbReference type="EMBL" id="JJPD01000020">
    <property type="protein sequence ID" value="KKG45226.1"/>
    <property type="molecule type" value="Genomic_DNA"/>
</dbReference>
<dbReference type="EMBL" id="JJOT01000122">
    <property type="protein sequence ID" value="KKF98514.1"/>
    <property type="molecule type" value="Genomic_DNA"/>
</dbReference>
<feature type="transmembrane region" description="Helical" evidence="6">
    <location>
        <begin position="194"/>
        <end position="215"/>
    </location>
</feature>
<dbReference type="EMBL" id="JJPF01000083">
    <property type="protein sequence ID" value="KKG42410.1"/>
    <property type="molecule type" value="Genomic_DNA"/>
</dbReference>
<evidence type="ECO:0000313" key="66">
    <source>
        <dbReference type="Proteomes" id="UP000033835"/>
    </source>
</evidence>
<evidence type="ECO:0000313" key="112">
    <source>
        <dbReference type="Proteomes" id="UP000034842"/>
    </source>
</evidence>
<dbReference type="Proteomes" id="UP000033885">
    <property type="component" value="Unassembled WGS sequence"/>
</dbReference>
<dbReference type="Proteomes" id="UP000034921">
    <property type="component" value="Unassembled WGS sequence"/>
</dbReference>
<dbReference type="AlphaFoldDB" id="A0A0F8GM73"/>
<dbReference type="Proteomes" id="UP000034387">
    <property type="component" value="Unassembled WGS sequence"/>
</dbReference>
<dbReference type="GO" id="GO:0005886">
    <property type="term" value="C:plasma membrane"/>
    <property type="evidence" value="ECO:0007669"/>
    <property type="project" value="UniProtKB-SubCell"/>
</dbReference>
<dbReference type="Proteomes" id="UP000034001">
    <property type="component" value="Unassembled WGS sequence"/>
</dbReference>
<reference evidence="64 120" key="3">
    <citation type="journal article" date="2020" name="Environ. Microbiol. Rep.">
        <title>Redox cycling of Fe(II) and Fe(III) in magnetite accelerates aceticlastic methanogenesis by Methanosarcina mazei.</title>
        <authorList>
            <person name="Wang H."/>
            <person name="Byrne J.M."/>
            <person name="Liu P."/>
            <person name="Liu J."/>
            <person name="Dong X."/>
            <person name="Lu Y."/>
        </authorList>
    </citation>
    <scope>NUCLEOTIDE SEQUENCE [LARGE SCALE GENOMIC DNA]</scope>
    <source>
        <strain evidence="64">Zm-15</strain>
        <strain evidence="120">zm-15</strain>
    </source>
</reference>
<evidence type="ECO:0000313" key="70">
    <source>
        <dbReference type="Proteomes" id="UP000033889"/>
    </source>
</evidence>
<dbReference type="EMBL" id="JJPG01000037">
    <property type="protein sequence ID" value="KKG54776.1"/>
    <property type="molecule type" value="Genomic_DNA"/>
</dbReference>
<dbReference type="Proteomes" id="UP000034151">
    <property type="component" value="Unassembled WGS sequence"/>
</dbReference>
<evidence type="ECO:0000313" key="118">
    <source>
        <dbReference type="Proteomes" id="UP000034950"/>
    </source>
</evidence>
<evidence type="ECO:0000313" key="63">
    <source>
        <dbReference type="EMBL" id="QCR15219.1"/>
    </source>
</evidence>
<dbReference type="EMBL" id="JJQI01000008">
    <property type="protein sequence ID" value="KKH42811.1"/>
    <property type="molecule type" value="Genomic_DNA"/>
</dbReference>
<evidence type="ECO:0000313" key="57">
    <source>
        <dbReference type="EMBL" id="KKH88585.1"/>
    </source>
</evidence>
<evidence type="ECO:0000313" key="14">
    <source>
        <dbReference type="EMBL" id="KKG40163.1"/>
    </source>
</evidence>
<dbReference type="EMBL" id="JJQM01000062">
    <property type="protein sequence ID" value="KKH56240.1"/>
    <property type="molecule type" value="Genomic_DNA"/>
</dbReference>
<evidence type="ECO:0000313" key="55">
    <source>
        <dbReference type="EMBL" id="KKH76448.1"/>
    </source>
</evidence>
<evidence type="ECO:0000313" key="41">
    <source>
        <dbReference type="EMBL" id="KKH27859.1"/>
    </source>
</evidence>
<dbReference type="EMBL" id="JJOS01000011">
    <property type="protein sequence ID" value="KKG06405.1"/>
    <property type="molecule type" value="Genomic_DNA"/>
</dbReference>
<dbReference type="EMBL" id="JJQJ01000088">
    <property type="protein sequence ID" value="KKH49940.1"/>
    <property type="molecule type" value="Genomic_DNA"/>
</dbReference>
<dbReference type="Pfam" id="PF03706">
    <property type="entry name" value="LPG_synthase_TM"/>
    <property type="match status" value="1"/>
</dbReference>
<dbReference type="Proteomes" id="UP000034672">
    <property type="component" value="Unassembled WGS sequence"/>
</dbReference>
<dbReference type="Proteomes" id="UP000034668">
    <property type="component" value="Unassembled WGS sequence"/>
</dbReference>
<dbReference type="EMBL" id="JJPJ01000061">
    <property type="protein sequence ID" value="KKG63034.1"/>
    <property type="molecule type" value="Genomic_DNA"/>
</dbReference>
<evidence type="ECO:0000313" key="61">
    <source>
        <dbReference type="EMBL" id="KKI01639.1"/>
    </source>
</evidence>
<evidence type="ECO:0000313" key="105">
    <source>
        <dbReference type="Proteomes" id="UP000034668"/>
    </source>
</evidence>
<dbReference type="Proteomes" id="UP000034074">
    <property type="component" value="Unassembled WGS sequence"/>
</dbReference>
<evidence type="ECO:0000313" key="109">
    <source>
        <dbReference type="Proteomes" id="UP000034758"/>
    </source>
</evidence>
<evidence type="ECO:0000313" key="106">
    <source>
        <dbReference type="Proteomes" id="UP000034672"/>
    </source>
</evidence>
<evidence type="ECO:0000256" key="6">
    <source>
        <dbReference type="SAM" id="Phobius"/>
    </source>
</evidence>
<evidence type="ECO:0000313" key="102">
    <source>
        <dbReference type="Proteomes" id="UP000034597"/>
    </source>
</evidence>
<evidence type="ECO:0000313" key="89">
    <source>
        <dbReference type="Proteomes" id="UP000034279"/>
    </source>
</evidence>
<dbReference type="Proteomes" id="UP000034021">
    <property type="component" value="Unassembled WGS sequence"/>
</dbReference>
<evidence type="ECO:0000313" key="27">
    <source>
        <dbReference type="EMBL" id="KKG85091.1"/>
    </source>
</evidence>
<keyword evidence="5 6" id="KW-0472">Membrane</keyword>
<evidence type="ECO:0000313" key="21">
    <source>
        <dbReference type="EMBL" id="KKG63034.1"/>
    </source>
</evidence>
<dbReference type="Proteomes" id="UP000034227">
    <property type="component" value="Unassembled WGS sequence"/>
</dbReference>
<evidence type="ECO:0000313" key="76">
    <source>
        <dbReference type="Proteomes" id="UP000034047"/>
    </source>
</evidence>
<evidence type="ECO:0000313" key="104">
    <source>
        <dbReference type="Proteomes" id="UP000034667"/>
    </source>
</evidence>
<dbReference type="Proteomes" id="UP000034733">
    <property type="component" value="Unassembled WGS sequence"/>
</dbReference>
<evidence type="ECO:0000313" key="111">
    <source>
        <dbReference type="Proteomes" id="UP000034820"/>
    </source>
</evidence>
<dbReference type="Proteomes" id="UP000034040">
    <property type="component" value="Unassembled WGS sequence"/>
</dbReference>
<dbReference type="EMBL" id="JJQK01000157">
    <property type="protein sequence ID" value="KKH49989.1"/>
    <property type="molecule type" value="Genomic_DNA"/>
</dbReference>
<evidence type="ECO:0000313" key="71">
    <source>
        <dbReference type="Proteomes" id="UP000033933"/>
    </source>
</evidence>
<dbReference type="Proteomes" id="UP000034450">
    <property type="component" value="Unassembled WGS sequence"/>
</dbReference>
<dbReference type="EMBL" id="JJQH01000181">
    <property type="protein sequence ID" value="KKH35151.1"/>
    <property type="molecule type" value="Genomic_DNA"/>
</dbReference>
<evidence type="ECO:0000313" key="67">
    <source>
        <dbReference type="Proteomes" id="UP000033864"/>
    </source>
</evidence>
<evidence type="ECO:0000313" key="101">
    <source>
        <dbReference type="Proteomes" id="UP000034578"/>
    </source>
</evidence>
<evidence type="ECO:0000313" key="24">
    <source>
        <dbReference type="EMBL" id="KKG72731.1"/>
    </source>
</evidence>
<evidence type="ECO:0000313" key="48">
    <source>
        <dbReference type="EMBL" id="KKH56240.1"/>
    </source>
</evidence>
<evidence type="ECO:0000313" key="83">
    <source>
        <dbReference type="Proteomes" id="UP000034195"/>
    </source>
</evidence>
<evidence type="ECO:0000313" key="20">
    <source>
        <dbReference type="EMBL" id="KKG62767.1"/>
    </source>
</evidence>
<dbReference type="Proteomes" id="UP000034047">
    <property type="component" value="Unassembled WGS sequence"/>
</dbReference>
<dbReference type="Proteomes" id="UP000033889">
    <property type="component" value="Unassembled WGS sequence"/>
</dbReference>
<evidence type="ECO:0000313" key="116">
    <source>
        <dbReference type="Proteomes" id="UP000034937"/>
    </source>
</evidence>
<evidence type="ECO:0000313" key="99">
    <source>
        <dbReference type="Proteomes" id="UP000034566"/>
    </source>
</evidence>
<evidence type="ECO:0000313" key="54">
    <source>
        <dbReference type="EMBL" id="KKH74877.1"/>
    </source>
</evidence>
<dbReference type="Proteomes" id="UP000300067">
    <property type="component" value="Chromosome"/>
</dbReference>
<dbReference type="Proteomes" id="UP000034842">
    <property type="component" value="Unassembled WGS sequence"/>
</dbReference>
<evidence type="ECO:0000313" key="91">
    <source>
        <dbReference type="Proteomes" id="UP000034338"/>
    </source>
</evidence>
<evidence type="ECO:0000313" key="72">
    <source>
        <dbReference type="Proteomes" id="UP000033987"/>
    </source>
</evidence>
<evidence type="ECO:0000313" key="44">
    <source>
        <dbReference type="EMBL" id="KKH38164.1"/>
    </source>
</evidence>